<comment type="similarity">
    <text evidence="1">Belongs to the type-I restriction system S methylase family.</text>
</comment>
<sequence>MRTDLIHLTTIQTGVFARPGPSGNIIYLQVRHFAENGDLSSELHPDIYSEDINSRHVLAEGDILFAAKGAKNFASVFTSKKPAVASTSFFILRISNSWKGKILPHFLAWYLNQSSVISDLKMQAIGSAMPSISKGVLQSIEVSVPNLTAQKKILKISELRKREKELKSRIETLRDKIIEQTILKTLK</sequence>
<accession>A0A644XVQ4</accession>
<dbReference type="PANTHER" id="PTHR30408:SF12">
    <property type="entry name" value="TYPE I RESTRICTION ENZYME MJAVIII SPECIFICITY SUBUNIT"/>
    <property type="match status" value="1"/>
</dbReference>
<dbReference type="Gene3D" id="3.90.220.20">
    <property type="entry name" value="DNA methylase specificity domains"/>
    <property type="match status" value="1"/>
</dbReference>
<dbReference type="AlphaFoldDB" id="A0A644XVQ4"/>
<keyword evidence="4" id="KW-0175">Coiled coil</keyword>
<gene>
    <name evidence="6" type="ORF">SDC9_66725</name>
</gene>
<feature type="domain" description="Type I restriction modification DNA specificity" evidence="5">
    <location>
        <begin position="57"/>
        <end position="156"/>
    </location>
</feature>
<evidence type="ECO:0000256" key="1">
    <source>
        <dbReference type="ARBA" id="ARBA00010923"/>
    </source>
</evidence>
<dbReference type="GO" id="GO:0003677">
    <property type="term" value="F:DNA binding"/>
    <property type="evidence" value="ECO:0007669"/>
    <property type="project" value="UniProtKB-KW"/>
</dbReference>
<evidence type="ECO:0000256" key="3">
    <source>
        <dbReference type="ARBA" id="ARBA00023125"/>
    </source>
</evidence>
<evidence type="ECO:0000259" key="5">
    <source>
        <dbReference type="Pfam" id="PF01420"/>
    </source>
</evidence>
<evidence type="ECO:0000256" key="4">
    <source>
        <dbReference type="SAM" id="Coils"/>
    </source>
</evidence>
<keyword evidence="2" id="KW-0680">Restriction system</keyword>
<keyword evidence="3" id="KW-0238">DNA-binding</keyword>
<evidence type="ECO:0000256" key="2">
    <source>
        <dbReference type="ARBA" id="ARBA00022747"/>
    </source>
</evidence>
<dbReference type="SUPFAM" id="SSF116734">
    <property type="entry name" value="DNA methylase specificity domain"/>
    <property type="match status" value="1"/>
</dbReference>
<dbReference type="InterPro" id="IPR052021">
    <property type="entry name" value="Type-I_RS_S_subunit"/>
</dbReference>
<comment type="caution">
    <text evidence="6">The sequence shown here is derived from an EMBL/GenBank/DDBJ whole genome shotgun (WGS) entry which is preliminary data.</text>
</comment>
<organism evidence="6">
    <name type="scientific">bioreactor metagenome</name>
    <dbReference type="NCBI Taxonomy" id="1076179"/>
    <lineage>
        <taxon>unclassified sequences</taxon>
        <taxon>metagenomes</taxon>
        <taxon>ecological metagenomes</taxon>
    </lineage>
</organism>
<protein>
    <recommendedName>
        <fullName evidence="5">Type I restriction modification DNA specificity domain-containing protein</fullName>
    </recommendedName>
</protein>
<dbReference type="GO" id="GO:0009307">
    <property type="term" value="P:DNA restriction-modification system"/>
    <property type="evidence" value="ECO:0007669"/>
    <property type="project" value="UniProtKB-KW"/>
</dbReference>
<proteinExistence type="inferred from homology"/>
<dbReference type="InterPro" id="IPR000055">
    <property type="entry name" value="Restrct_endonuc_typeI_TRD"/>
</dbReference>
<name>A0A644XVQ4_9ZZZZ</name>
<reference evidence="6" key="1">
    <citation type="submission" date="2019-08" db="EMBL/GenBank/DDBJ databases">
        <authorList>
            <person name="Kucharzyk K."/>
            <person name="Murdoch R.W."/>
            <person name="Higgins S."/>
            <person name="Loffler F."/>
        </authorList>
    </citation>
    <scope>NUCLEOTIDE SEQUENCE</scope>
</reference>
<dbReference type="PANTHER" id="PTHR30408">
    <property type="entry name" value="TYPE-1 RESTRICTION ENZYME ECOKI SPECIFICITY PROTEIN"/>
    <property type="match status" value="1"/>
</dbReference>
<dbReference type="Pfam" id="PF01420">
    <property type="entry name" value="Methylase_S"/>
    <property type="match status" value="1"/>
</dbReference>
<dbReference type="InterPro" id="IPR044946">
    <property type="entry name" value="Restrct_endonuc_typeI_TRD_sf"/>
</dbReference>
<evidence type="ECO:0000313" key="6">
    <source>
        <dbReference type="EMBL" id="MPM20296.1"/>
    </source>
</evidence>
<feature type="coiled-coil region" evidence="4">
    <location>
        <begin position="149"/>
        <end position="176"/>
    </location>
</feature>
<dbReference type="EMBL" id="VSSQ01003352">
    <property type="protein sequence ID" value="MPM20296.1"/>
    <property type="molecule type" value="Genomic_DNA"/>
</dbReference>